<protein>
    <recommendedName>
        <fullName evidence="2">histidine kinase</fullName>
        <ecNumber evidence="2">2.7.13.3</ecNumber>
    </recommendedName>
</protein>
<dbReference type="SMART" id="SM00388">
    <property type="entry name" value="HisKA"/>
    <property type="match status" value="1"/>
</dbReference>
<reference evidence="5" key="1">
    <citation type="submission" date="2022-08" db="EMBL/GenBank/DDBJ databases">
        <title>Nisaea acidiphila sp. nov., isolated from a marine algal debris and emended description of the genus Nisaea Urios et al. 2008.</title>
        <authorList>
            <person name="Kwon K."/>
        </authorList>
    </citation>
    <scope>NUCLEOTIDE SEQUENCE</scope>
    <source>
        <strain evidence="5">MEBiC11861</strain>
    </source>
</reference>
<proteinExistence type="predicted"/>
<dbReference type="InterPro" id="IPR036890">
    <property type="entry name" value="HATPase_C_sf"/>
</dbReference>
<dbReference type="InterPro" id="IPR036097">
    <property type="entry name" value="HisK_dim/P_sf"/>
</dbReference>
<keyword evidence="5" id="KW-0418">Kinase</keyword>
<dbReference type="SUPFAM" id="SSF55874">
    <property type="entry name" value="ATPase domain of HSP90 chaperone/DNA topoisomerase II/histidine kinase"/>
    <property type="match status" value="1"/>
</dbReference>
<evidence type="ECO:0000313" key="5">
    <source>
        <dbReference type="EMBL" id="UUX48294.1"/>
    </source>
</evidence>
<sequence length="246" mass="26547">MTDRRTSSDDIPETNALGSKSDFVADIAHEMRNPLSALRAYTQLLMSEKHGPHSHPKYKQYSEIANEAAEALVRICDRLLTEESDAKSPAAEQTDAHAVAKTTIARYSAMAEEKKITLDIRFDRDFPKVPVPASVIEDVLGNLVINAIKFTPAGGTVAVIGKRDPVSGAVIMVIRDTGTGMSADKLSEVLKFLPVKPAEGLQGEMGSGRGLSIVKKQLAPYGINIEIRSNPNFGTSVSLVFSPDKV</sequence>
<organism evidence="5 6">
    <name type="scientific">Nisaea acidiphila</name>
    <dbReference type="NCBI Taxonomy" id="1862145"/>
    <lineage>
        <taxon>Bacteria</taxon>
        <taxon>Pseudomonadati</taxon>
        <taxon>Pseudomonadota</taxon>
        <taxon>Alphaproteobacteria</taxon>
        <taxon>Rhodospirillales</taxon>
        <taxon>Thalassobaculaceae</taxon>
        <taxon>Nisaea</taxon>
    </lineage>
</organism>
<keyword evidence="5" id="KW-0808">Transferase</keyword>
<name>A0A9J7AMB1_9PROT</name>
<evidence type="ECO:0000256" key="1">
    <source>
        <dbReference type="ARBA" id="ARBA00000085"/>
    </source>
</evidence>
<dbReference type="Pfam" id="PF02518">
    <property type="entry name" value="HATPase_c"/>
    <property type="match status" value="1"/>
</dbReference>
<dbReference type="Gene3D" id="3.30.565.10">
    <property type="entry name" value="Histidine kinase-like ATPase, C-terminal domain"/>
    <property type="match status" value="1"/>
</dbReference>
<feature type="domain" description="Histidine kinase" evidence="4">
    <location>
        <begin position="26"/>
        <end position="245"/>
    </location>
</feature>
<dbReference type="InterPro" id="IPR005467">
    <property type="entry name" value="His_kinase_dom"/>
</dbReference>
<dbReference type="PROSITE" id="PS50109">
    <property type="entry name" value="HIS_KIN"/>
    <property type="match status" value="1"/>
</dbReference>
<accession>A0A9J7AMB1</accession>
<dbReference type="InterPro" id="IPR003594">
    <property type="entry name" value="HATPase_dom"/>
</dbReference>
<comment type="catalytic activity">
    <reaction evidence="1">
        <text>ATP + protein L-histidine = ADP + protein N-phospho-L-histidine.</text>
        <dbReference type="EC" id="2.7.13.3"/>
    </reaction>
</comment>
<evidence type="ECO:0000259" key="4">
    <source>
        <dbReference type="PROSITE" id="PS50109"/>
    </source>
</evidence>
<keyword evidence="6" id="KW-1185">Reference proteome</keyword>
<dbReference type="SMART" id="SM00387">
    <property type="entry name" value="HATPase_c"/>
    <property type="match status" value="1"/>
</dbReference>
<evidence type="ECO:0000256" key="2">
    <source>
        <dbReference type="ARBA" id="ARBA00012438"/>
    </source>
</evidence>
<dbReference type="GO" id="GO:0000155">
    <property type="term" value="F:phosphorelay sensor kinase activity"/>
    <property type="evidence" value="ECO:0007669"/>
    <property type="project" value="InterPro"/>
</dbReference>
<dbReference type="KEGG" id="naci:NUH88_12800"/>
<dbReference type="EC" id="2.7.13.3" evidence="2"/>
<dbReference type="Proteomes" id="UP001060336">
    <property type="component" value="Chromosome"/>
</dbReference>
<keyword evidence="3" id="KW-0597">Phosphoprotein</keyword>
<dbReference type="RefSeq" id="WP_257766802.1">
    <property type="nucleotide sequence ID" value="NZ_CP102480.1"/>
</dbReference>
<evidence type="ECO:0000256" key="3">
    <source>
        <dbReference type="ARBA" id="ARBA00022553"/>
    </source>
</evidence>
<dbReference type="Pfam" id="PF00512">
    <property type="entry name" value="HisKA"/>
    <property type="match status" value="1"/>
</dbReference>
<dbReference type="InterPro" id="IPR003661">
    <property type="entry name" value="HisK_dim/P_dom"/>
</dbReference>
<dbReference type="EMBL" id="CP102480">
    <property type="protein sequence ID" value="UUX48294.1"/>
    <property type="molecule type" value="Genomic_DNA"/>
</dbReference>
<dbReference type="Gene3D" id="1.10.287.130">
    <property type="match status" value="1"/>
</dbReference>
<dbReference type="SUPFAM" id="SSF47384">
    <property type="entry name" value="Homodimeric domain of signal transducing histidine kinase"/>
    <property type="match status" value="1"/>
</dbReference>
<dbReference type="PANTHER" id="PTHR43547:SF2">
    <property type="entry name" value="HYBRID SIGNAL TRANSDUCTION HISTIDINE KINASE C"/>
    <property type="match status" value="1"/>
</dbReference>
<evidence type="ECO:0000313" key="6">
    <source>
        <dbReference type="Proteomes" id="UP001060336"/>
    </source>
</evidence>
<gene>
    <name evidence="5" type="ORF">NUH88_12800</name>
</gene>
<dbReference type="PANTHER" id="PTHR43547">
    <property type="entry name" value="TWO-COMPONENT HISTIDINE KINASE"/>
    <property type="match status" value="1"/>
</dbReference>
<dbReference type="AlphaFoldDB" id="A0A9J7AMB1"/>
<dbReference type="CDD" id="cd00082">
    <property type="entry name" value="HisKA"/>
    <property type="match status" value="1"/>
</dbReference>